<proteinExistence type="predicted"/>
<name>A0A212K0U1_9DELT</name>
<dbReference type="InterPro" id="IPR025668">
    <property type="entry name" value="Tnp_DDE_dom"/>
</dbReference>
<accession>A0A212K0U1</accession>
<gene>
    <name evidence="2" type="ORF">KL86DPRO_20453</name>
</gene>
<reference evidence="2" key="1">
    <citation type="submission" date="2016-04" db="EMBL/GenBank/DDBJ databases">
        <authorList>
            <person name="Evans L.H."/>
            <person name="Alamgir A."/>
            <person name="Owens N."/>
            <person name="Weber N.D."/>
            <person name="Virtaneva K."/>
            <person name="Barbian K."/>
            <person name="Babar A."/>
            <person name="Rosenke K."/>
        </authorList>
    </citation>
    <scope>NUCLEOTIDE SEQUENCE</scope>
    <source>
        <strain evidence="2">86</strain>
    </source>
</reference>
<evidence type="ECO:0000259" key="1">
    <source>
        <dbReference type="Pfam" id="PF13751"/>
    </source>
</evidence>
<dbReference type="Pfam" id="PF13751">
    <property type="entry name" value="DDE_Tnp_1_6"/>
    <property type="match status" value="1"/>
</dbReference>
<feature type="domain" description="Transposase DDE" evidence="1">
    <location>
        <begin position="3"/>
        <end position="73"/>
    </location>
</feature>
<sequence length="116" mass="13532">MARHIWQEYKDIINEYRYEDKGKAIYKRRKETVERSFADGKELHGHRYARFRGLAKVQMQCLLSAACQNMKKIALRIWERSNGPCGPGFSRSQTTLSRLFSHLWRICSAPKSAVPA</sequence>
<dbReference type="AlphaFoldDB" id="A0A212K0U1"/>
<dbReference type="EMBL" id="FLUQ01000002">
    <property type="protein sequence ID" value="SBW05242.1"/>
    <property type="molecule type" value="Genomic_DNA"/>
</dbReference>
<protein>
    <recommendedName>
        <fullName evidence="1">Transposase DDE domain-containing protein</fullName>
    </recommendedName>
</protein>
<organism evidence="2">
    <name type="scientific">uncultured delta proteobacterium</name>
    <dbReference type="NCBI Taxonomy" id="34034"/>
    <lineage>
        <taxon>Bacteria</taxon>
        <taxon>Deltaproteobacteria</taxon>
        <taxon>environmental samples</taxon>
    </lineage>
</organism>
<evidence type="ECO:0000313" key="2">
    <source>
        <dbReference type="EMBL" id="SBW05242.1"/>
    </source>
</evidence>